<evidence type="ECO:0000259" key="2">
    <source>
        <dbReference type="Pfam" id="PF02698"/>
    </source>
</evidence>
<dbReference type="RefSeq" id="WP_109332491.1">
    <property type="nucleotide sequence ID" value="NZ_CP021354.1"/>
</dbReference>
<dbReference type="InterPro" id="IPR003848">
    <property type="entry name" value="DUF218"/>
</dbReference>
<dbReference type="AlphaFoldDB" id="A0A2S2BZB8"/>
<dbReference type="Pfam" id="PF02698">
    <property type="entry name" value="DUF218"/>
    <property type="match status" value="1"/>
</dbReference>
<sequence length="297" mass="30382">MHTRVRPYPARAVLAALLSTLFTFVLLVSPTAIASASAADLFNSAQGKFADGDARGALADIGGAVAQDPGDPNAVALQAIYADAASDLITREAALARLGAMDAGMRAGVHGLLDAIRTASFTPPNPLPAIQGPSTAIIVLGYGLLPDGSMRPELINRLQATVIQSFVSPFSPIIVTGGNPQNGITEAAAMQGWLQANGVAHQRIHAEHRAGSTVANALNSVPLARSLGAGGAIIVTSANHIRRATVDFNVAGLPVVGAMSAVTSAGQLIAEVAPLTKDQQLGMYRDAIRVFGIPAGY</sequence>
<dbReference type="InterPro" id="IPR014729">
    <property type="entry name" value="Rossmann-like_a/b/a_fold"/>
</dbReference>
<dbReference type="PANTHER" id="PTHR30336">
    <property type="entry name" value="INNER MEMBRANE PROTEIN, PROBABLE PERMEASE"/>
    <property type="match status" value="1"/>
</dbReference>
<dbReference type="PANTHER" id="PTHR30336:SF4">
    <property type="entry name" value="ENVELOPE BIOGENESIS FACTOR ELYC"/>
    <property type="match status" value="1"/>
</dbReference>
<dbReference type="KEGG" id="roz:CBI38_22925"/>
<dbReference type="GO" id="GO:0000270">
    <property type="term" value="P:peptidoglycan metabolic process"/>
    <property type="evidence" value="ECO:0007669"/>
    <property type="project" value="TreeGrafter"/>
</dbReference>
<name>A0A2S2BZB8_9NOCA</name>
<dbReference type="GO" id="GO:0005886">
    <property type="term" value="C:plasma membrane"/>
    <property type="evidence" value="ECO:0007669"/>
    <property type="project" value="TreeGrafter"/>
</dbReference>
<dbReference type="CDD" id="cd06259">
    <property type="entry name" value="YdcF-like"/>
    <property type="match status" value="1"/>
</dbReference>
<organism evidence="3 4">
    <name type="scientific">Rhodococcus oxybenzonivorans</name>
    <dbReference type="NCBI Taxonomy" id="1990687"/>
    <lineage>
        <taxon>Bacteria</taxon>
        <taxon>Bacillati</taxon>
        <taxon>Actinomycetota</taxon>
        <taxon>Actinomycetes</taxon>
        <taxon>Mycobacteriales</taxon>
        <taxon>Nocardiaceae</taxon>
        <taxon>Rhodococcus</taxon>
    </lineage>
</organism>
<dbReference type="OrthoDB" id="3289889at2"/>
<feature type="chain" id="PRO_5038590505" description="DUF218 domain-containing protein" evidence="1">
    <location>
        <begin position="35"/>
        <end position="297"/>
    </location>
</feature>
<evidence type="ECO:0000313" key="3">
    <source>
        <dbReference type="EMBL" id="AWK73986.1"/>
    </source>
</evidence>
<evidence type="ECO:0000256" key="1">
    <source>
        <dbReference type="SAM" id="SignalP"/>
    </source>
</evidence>
<keyword evidence="4" id="KW-1185">Reference proteome</keyword>
<dbReference type="Proteomes" id="UP000245711">
    <property type="component" value="Chromosome"/>
</dbReference>
<protein>
    <recommendedName>
        <fullName evidence="2">DUF218 domain-containing protein</fullName>
    </recommendedName>
</protein>
<dbReference type="InterPro" id="IPR051599">
    <property type="entry name" value="Cell_Envelope_Assoc"/>
</dbReference>
<accession>A0A2S2BZB8</accession>
<dbReference type="GO" id="GO:0043164">
    <property type="term" value="P:Gram-negative-bacterium-type cell wall biogenesis"/>
    <property type="evidence" value="ECO:0007669"/>
    <property type="project" value="TreeGrafter"/>
</dbReference>
<proteinExistence type="predicted"/>
<keyword evidence="1" id="KW-0732">Signal</keyword>
<dbReference type="EMBL" id="CP021354">
    <property type="protein sequence ID" value="AWK73986.1"/>
    <property type="molecule type" value="Genomic_DNA"/>
</dbReference>
<dbReference type="Gene3D" id="3.40.50.620">
    <property type="entry name" value="HUPs"/>
    <property type="match status" value="1"/>
</dbReference>
<reference evidence="3 4" key="1">
    <citation type="submission" date="2017-05" db="EMBL/GenBank/DDBJ databases">
        <title>Isolation of Rhodococcus sp. S2-17 biodegrading of BP-3.</title>
        <authorList>
            <person name="Lee Y."/>
            <person name="Kim K.H."/>
            <person name="Chun B.H."/>
            <person name="Jung H.S."/>
            <person name="Jeon C.O."/>
        </authorList>
    </citation>
    <scope>NUCLEOTIDE SEQUENCE [LARGE SCALE GENOMIC DNA]</scope>
    <source>
        <strain evidence="3 4">S2-17</strain>
    </source>
</reference>
<feature type="domain" description="DUF218" evidence="2">
    <location>
        <begin position="136"/>
        <end position="267"/>
    </location>
</feature>
<evidence type="ECO:0000313" key="4">
    <source>
        <dbReference type="Proteomes" id="UP000245711"/>
    </source>
</evidence>
<feature type="signal peptide" evidence="1">
    <location>
        <begin position="1"/>
        <end position="34"/>
    </location>
</feature>
<gene>
    <name evidence="3" type="ORF">CBI38_22925</name>
</gene>